<dbReference type="InterPro" id="IPR007684">
    <property type="entry name" value="Znf_Ogr/Delta"/>
</dbReference>
<evidence type="ECO:0000313" key="3">
    <source>
        <dbReference type="EMBL" id="TXE33263.1"/>
    </source>
</evidence>
<reference evidence="3 4" key="1">
    <citation type="submission" date="2019-07" db="EMBL/GenBank/DDBJ databases">
        <title>Serratia strains were isolated from fresh produce.</title>
        <authorList>
            <person name="Cho G.-S."/>
            <person name="Stein M."/>
            <person name="Lee W."/>
            <person name="Suh S.H."/>
            <person name="Franz C.M.A.P."/>
        </authorList>
    </citation>
    <scope>NUCLEOTIDE SEQUENCE [LARGE SCALE GENOMIC DNA]</scope>
    <source>
        <strain evidence="3 4">S16</strain>
    </source>
</reference>
<gene>
    <name evidence="3" type="ORF">FOT62_13920</name>
</gene>
<proteinExistence type="predicted"/>
<name>A0A5C7CCV0_SERMA</name>
<evidence type="ECO:0000259" key="2">
    <source>
        <dbReference type="Pfam" id="PF04606"/>
    </source>
</evidence>
<comment type="caution">
    <text evidence="3">The sequence shown here is derived from an EMBL/GenBank/DDBJ whole genome shotgun (WGS) entry which is preliminary data.</text>
</comment>
<evidence type="ECO:0000313" key="4">
    <source>
        <dbReference type="Proteomes" id="UP000321126"/>
    </source>
</evidence>
<evidence type="ECO:0000256" key="1">
    <source>
        <dbReference type="SAM" id="MobiDB-lite"/>
    </source>
</evidence>
<dbReference type="Proteomes" id="UP000321126">
    <property type="component" value="Unassembled WGS sequence"/>
</dbReference>
<dbReference type="EMBL" id="VOUQ01000007">
    <property type="protein sequence ID" value="TXE33263.1"/>
    <property type="molecule type" value="Genomic_DNA"/>
</dbReference>
<dbReference type="AlphaFoldDB" id="A0A5C7CCV0"/>
<sequence length="73" mass="8451">MFKCHHCKHVAYTRTSREMSDRTKERYYQCTNVNCSATFATMESIVKDITTPNLQSYAEPHPGKENQLGMAFD</sequence>
<feature type="region of interest" description="Disordered" evidence="1">
    <location>
        <begin position="54"/>
        <end position="73"/>
    </location>
</feature>
<dbReference type="RefSeq" id="WP_147881740.1">
    <property type="nucleotide sequence ID" value="NZ_VOUQ01000007.1"/>
</dbReference>
<feature type="domain" description="Zinc finger Ogr/Delta-type" evidence="2">
    <location>
        <begin position="3"/>
        <end position="47"/>
    </location>
</feature>
<protein>
    <submittedName>
        <fullName evidence="3">Transcriptional regulator</fullName>
    </submittedName>
</protein>
<dbReference type="Pfam" id="PF04606">
    <property type="entry name" value="Ogr_Delta"/>
    <property type="match status" value="1"/>
</dbReference>
<accession>A0A5C7CCV0</accession>
<organism evidence="3 4">
    <name type="scientific">Serratia marcescens</name>
    <dbReference type="NCBI Taxonomy" id="615"/>
    <lineage>
        <taxon>Bacteria</taxon>
        <taxon>Pseudomonadati</taxon>
        <taxon>Pseudomonadota</taxon>
        <taxon>Gammaproteobacteria</taxon>
        <taxon>Enterobacterales</taxon>
        <taxon>Yersiniaceae</taxon>
        <taxon>Serratia</taxon>
    </lineage>
</organism>